<reference evidence="5" key="1">
    <citation type="journal article" date="2019" name="Int. J. Syst. Evol. Microbiol.">
        <title>The Global Catalogue of Microorganisms (GCM) 10K type strain sequencing project: providing services to taxonomists for standard genome sequencing and annotation.</title>
        <authorList>
            <consortium name="The Broad Institute Genomics Platform"/>
            <consortium name="The Broad Institute Genome Sequencing Center for Infectious Disease"/>
            <person name="Wu L."/>
            <person name="Ma J."/>
        </authorList>
    </citation>
    <scope>NUCLEOTIDE SEQUENCE [LARGE SCALE GENOMIC DNA]</scope>
    <source>
        <strain evidence="5">CCM 7043</strain>
    </source>
</reference>
<comment type="cofactor">
    <cofactor evidence="1">
        <name>FMN</name>
        <dbReference type="ChEBI" id="CHEBI:58210"/>
    </cofactor>
</comment>
<organism evidence="4 5">
    <name type="scientific">Pseudonocardia yunnanensis</name>
    <dbReference type="NCBI Taxonomy" id="58107"/>
    <lineage>
        <taxon>Bacteria</taxon>
        <taxon>Bacillati</taxon>
        <taxon>Actinomycetota</taxon>
        <taxon>Actinomycetes</taxon>
        <taxon>Pseudonocardiales</taxon>
        <taxon>Pseudonocardiaceae</taxon>
        <taxon>Pseudonocardia</taxon>
    </lineage>
</organism>
<sequence length="131" mass="13589">MPSLRPARPREAPTRLSRGQPAREVQPRPAGASAALVSNHGGRQFDGAPAALDQLSEIAAVIGVCSHCGSAELSRSELLGMCQDCGCPKTPFQLDSEGEGDLSFLAPRDSRGCCVSAGFVPCHRVRCGGTG</sequence>
<gene>
    <name evidence="4" type="ORF">ACFSJD_44820</name>
</gene>
<keyword evidence="5" id="KW-1185">Reference proteome</keyword>
<dbReference type="InterPro" id="IPR013785">
    <property type="entry name" value="Aldolase_TIM"/>
</dbReference>
<protein>
    <submittedName>
        <fullName evidence="4">Alpha-hydroxy-acid oxidizing protein</fullName>
    </submittedName>
</protein>
<dbReference type="Proteomes" id="UP001597114">
    <property type="component" value="Unassembled WGS sequence"/>
</dbReference>
<evidence type="ECO:0000259" key="3">
    <source>
        <dbReference type="Pfam" id="PF01070"/>
    </source>
</evidence>
<evidence type="ECO:0000256" key="1">
    <source>
        <dbReference type="ARBA" id="ARBA00001917"/>
    </source>
</evidence>
<accession>A0ABW4FC73</accession>
<proteinExistence type="predicted"/>
<name>A0ABW4FC73_9PSEU</name>
<evidence type="ECO:0000313" key="5">
    <source>
        <dbReference type="Proteomes" id="UP001597114"/>
    </source>
</evidence>
<comment type="caution">
    <text evidence="4">The sequence shown here is derived from an EMBL/GenBank/DDBJ whole genome shotgun (WGS) entry which is preliminary data.</text>
</comment>
<dbReference type="InterPro" id="IPR000262">
    <property type="entry name" value="FMN-dep_DH"/>
</dbReference>
<dbReference type="PROSITE" id="PS00557">
    <property type="entry name" value="FMN_HYDROXY_ACID_DH_1"/>
    <property type="match status" value="1"/>
</dbReference>
<evidence type="ECO:0000256" key="2">
    <source>
        <dbReference type="SAM" id="MobiDB-lite"/>
    </source>
</evidence>
<dbReference type="Pfam" id="PF01070">
    <property type="entry name" value="FMN_dh"/>
    <property type="match status" value="1"/>
</dbReference>
<dbReference type="RefSeq" id="WP_344723466.1">
    <property type="nucleotide sequence ID" value="NZ_BAAAUS010000020.1"/>
</dbReference>
<feature type="domain" description="FMN-dependent dehydrogenase" evidence="3">
    <location>
        <begin position="30"/>
        <end position="63"/>
    </location>
</feature>
<evidence type="ECO:0000313" key="4">
    <source>
        <dbReference type="EMBL" id="MFD1524670.1"/>
    </source>
</evidence>
<dbReference type="InterPro" id="IPR008259">
    <property type="entry name" value="FMN_hydac_DH_AS"/>
</dbReference>
<dbReference type="EMBL" id="JBHUCO010000094">
    <property type="protein sequence ID" value="MFD1524670.1"/>
    <property type="molecule type" value="Genomic_DNA"/>
</dbReference>
<dbReference type="Gene3D" id="3.20.20.70">
    <property type="entry name" value="Aldolase class I"/>
    <property type="match status" value="1"/>
</dbReference>
<feature type="region of interest" description="Disordered" evidence="2">
    <location>
        <begin position="1"/>
        <end position="40"/>
    </location>
</feature>